<protein>
    <submittedName>
        <fullName evidence="2">Uncharacterized protein</fullName>
    </submittedName>
</protein>
<sequence length="331" mass="36556">MSTGRRSQRSNSQNSSYSHLARWLKPKRRKTASSSTKLEELSVSEVPGLPHFLSTVEDLSYHQPNLSSAFQYARERWTRNGRSSSNYSVLPVGSHIHITESSKPLLEDSEFAFPSPVIDKDPPQLDPLPDMSACSLERSSTLRACIEVAPDDKHLAYKSLRSSSRTTTKRESITTRPKVSAALTLQPMGRKRLSIARPLSSCDVVAPTTRVDSLRRFNKSGGHSHLQRGQIPSNWTQGDSDILLAMKDDLTREPGQGSPSRRTSITTIQLPTTVLENSYLAIKDGDASRLVPATHSSTSITRSQLSNRSSSQGSRSIYPTMTSNLFLDSLS</sequence>
<keyword evidence="3" id="KW-1185">Reference proteome</keyword>
<dbReference type="OrthoDB" id="5081236at2759"/>
<feature type="region of interest" description="Disordered" evidence="1">
    <location>
        <begin position="216"/>
        <end position="237"/>
    </location>
</feature>
<dbReference type="EMBL" id="JAGMUX010000012">
    <property type="protein sequence ID" value="KAH7243277.1"/>
    <property type="molecule type" value="Genomic_DNA"/>
</dbReference>
<reference evidence="2" key="1">
    <citation type="journal article" date="2021" name="Nat. Commun.">
        <title>Genetic determinants of endophytism in the Arabidopsis root mycobiome.</title>
        <authorList>
            <person name="Mesny F."/>
            <person name="Miyauchi S."/>
            <person name="Thiergart T."/>
            <person name="Pickel B."/>
            <person name="Atanasova L."/>
            <person name="Karlsson M."/>
            <person name="Huettel B."/>
            <person name="Barry K.W."/>
            <person name="Haridas S."/>
            <person name="Chen C."/>
            <person name="Bauer D."/>
            <person name="Andreopoulos W."/>
            <person name="Pangilinan J."/>
            <person name="LaButti K."/>
            <person name="Riley R."/>
            <person name="Lipzen A."/>
            <person name="Clum A."/>
            <person name="Drula E."/>
            <person name="Henrissat B."/>
            <person name="Kohler A."/>
            <person name="Grigoriev I.V."/>
            <person name="Martin F.M."/>
            <person name="Hacquard S."/>
        </authorList>
    </citation>
    <scope>NUCLEOTIDE SEQUENCE</scope>
    <source>
        <strain evidence="2">MPI-CAGE-AT-0023</strain>
    </source>
</reference>
<feature type="region of interest" description="Disordered" evidence="1">
    <location>
        <begin position="293"/>
        <end position="318"/>
    </location>
</feature>
<proteinExistence type="predicted"/>
<evidence type="ECO:0000313" key="2">
    <source>
        <dbReference type="EMBL" id="KAH7243277.1"/>
    </source>
</evidence>
<dbReference type="GeneID" id="70220335"/>
<dbReference type="Proteomes" id="UP000720189">
    <property type="component" value="Unassembled WGS sequence"/>
</dbReference>
<feature type="compositionally biased region" description="Low complexity" evidence="1">
    <location>
        <begin position="299"/>
        <end position="316"/>
    </location>
</feature>
<feature type="compositionally biased region" description="Basic residues" evidence="1">
    <location>
        <begin position="22"/>
        <end position="31"/>
    </location>
</feature>
<evidence type="ECO:0000256" key="1">
    <source>
        <dbReference type="SAM" id="MobiDB-lite"/>
    </source>
</evidence>
<organism evidence="2 3">
    <name type="scientific">Fusarium redolens</name>
    <dbReference type="NCBI Taxonomy" id="48865"/>
    <lineage>
        <taxon>Eukaryota</taxon>
        <taxon>Fungi</taxon>
        <taxon>Dikarya</taxon>
        <taxon>Ascomycota</taxon>
        <taxon>Pezizomycotina</taxon>
        <taxon>Sordariomycetes</taxon>
        <taxon>Hypocreomycetidae</taxon>
        <taxon>Hypocreales</taxon>
        <taxon>Nectriaceae</taxon>
        <taxon>Fusarium</taxon>
        <taxon>Fusarium redolens species complex</taxon>
    </lineage>
</organism>
<dbReference type="AlphaFoldDB" id="A0A9P9GSD1"/>
<comment type="caution">
    <text evidence="2">The sequence shown here is derived from an EMBL/GenBank/DDBJ whole genome shotgun (WGS) entry which is preliminary data.</text>
</comment>
<evidence type="ECO:0000313" key="3">
    <source>
        <dbReference type="Proteomes" id="UP000720189"/>
    </source>
</evidence>
<name>A0A9P9GSD1_FUSRE</name>
<gene>
    <name evidence="2" type="ORF">BKA55DRAFT_541538</name>
</gene>
<feature type="region of interest" description="Disordered" evidence="1">
    <location>
        <begin position="1"/>
        <end position="41"/>
    </location>
</feature>
<dbReference type="RefSeq" id="XP_046046770.1">
    <property type="nucleotide sequence ID" value="XM_046190381.1"/>
</dbReference>
<accession>A0A9P9GSD1</accession>